<protein>
    <submittedName>
        <fullName evidence="1">DNA polymerase III, alpha subunit-structure, naturally occurring, TRANSFERASE.5A</fullName>
    </submittedName>
</protein>
<dbReference type="InterPro" id="IPR030934">
    <property type="entry name" value="Intein_C"/>
</dbReference>
<sequence length="70" mass="7890">MFDLTIANNHNFALDVGVFVHNSKDEADAVCGSIYNASQHAEEFAFEFGEDIENMLTVSSNSEYKERKQI</sequence>
<evidence type="ECO:0000313" key="1">
    <source>
        <dbReference type="EMBL" id="DAE27159.1"/>
    </source>
</evidence>
<keyword evidence="1" id="KW-0808">Transferase</keyword>
<dbReference type="Gene3D" id="2.170.16.10">
    <property type="entry name" value="Hedgehog/Intein (Hint) domain"/>
    <property type="match status" value="1"/>
</dbReference>
<name>A0A8S5R6Y3_9VIRU</name>
<dbReference type="NCBIfam" id="TIGR01443">
    <property type="entry name" value="intein_Cterm"/>
    <property type="match status" value="1"/>
</dbReference>
<proteinExistence type="predicted"/>
<dbReference type="EMBL" id="BK015829">
    <property type="protein sequence ID" value="DAE27159.1"/>
    <property type="molecule type" value="Genomic_DNA"/>
</dbReference>
<dbReference type="GO" id="GO:0016740">
    <property type="term" value="F:transferase activity"/>
    <property type="evidence" value="ECO:0007669"/>
    <property type="project" value="UniProtKB-KW"/>
</dbReference>
<accession>A0A8S5R6Y3</accession>
<reference evidence="1" key="1">
    <citation type="journal article" date="2021" name="Proc. Natl. Acad. Sci. U.S.A.">
        <title>A Catalog of Tens of Thousands of Viruses from Human Metagenomes Reveals Hidden Associations with Chronic Diseases.</title>
        <authorList>
            <person name="Tisza M.J."/>
            <person name="Buck C.B."/>
        </authorList>
    </citation>
    <scope>NUCLEOTIDE SEQUENCE</scope>
    <source>
        <strain evidence="1">CtnRj46</strain>
    </source>
</reference>
<organism evidence="1">
    <name type="scientific">virus sp. ctnRj46</name>
    <dbReference type="NCBI Taxonomy" id="2826814"/>
    <lineage>
        <taxon>Viruses</taxon>
    </lineage>
</organism>